<dbReference type="SUPFAM" id="SSF90229">
    <property type="entry name" value="CCCH zinc finger"/>
    <property type="match status" value="2"/>
</dbReference>
<evidence type="ECO:0000259" key="12">
    <source>
        <dbReference type="PROSITE" id="PS50158"/>
    </source>
</evidence>
<organism evidence="15">
    <name type="scientific">Schistosoma curassoni</name>
    <dbReference type="NCBI Taxonomy" id="6186"/>
    <lineage>
        <taxon>Eukaryota</taxon>
        <taxon>Metazoa</taxon>
        <taxon>Spiralia</taxon>
        <taxon>Lophotrochozoa</taxon>
        <taxon>Platyhelminthes</taxon>
        <taxon>Trematoda</taxon>
        <taxon>Digenea</taxon>
        <taxon>Strigeidida</taxon>
        <taxon>Schistosomatoidea</taxon>
        <taxon>Schistosomatidae</taxon>
        <taxon>Schistosoma</taxon>
    </lineage>
</organism>
<keyword evidence="3" id="KW-0507">mRNA processing</keyword>
<dbReference type="EMBL" id="UZAK01035618">
    <property type="protein sequence ID" value="VDP51349.1"/>
    <property type="molecule type" value="Genomic_DNA"/>
</dbReference>
<evidence type="ECO:0000256" key="1">
    <source>
        <dbReference type="ARBA" id="ARBA00004123"/>
    </source>
</evidence>
<keyword evidence="9" id="KW-0539">Nucleus</keyword>
<evidence type="ECO:0000256" key="5">
    <source>
        <dbReference type="ARBA" id="ARBA00022737"/>
    </source>
</evidence>
<feature type="domain" description="C3H1-type" evidence="11">
    <location>
        <begin position="170"/>
        <end position="196"/>
    </location>
</feature>
<dbReference type="WBParaSite" id="SCUD_0001312101-mRNA-1">
    <property type="protein sequence ID" value="SCUD_0001312101-mRNA-1"/>
    <property type="gene ID" value="SCUD_0001312101"/>
</dbReference>
<feature type="zinc finger region" description="C3H1-type" evidence="10">
    <location>
        <begin position="170"/>
        <end position="196"/>
    </location>
</feature>
<evidence type="ECO:0000256" key="7">
    <source>
        <dbReference type="ARBA" id="ARBA00022833"/>
    </source>
</evidence>
<dbReference type="Gene3D" id="4.10.1000.10">
    <property type="entry name" value="Zinc finger, CCCH-type"/>
    <property type="match status" value="1"/>
</dbReference>
<evidence type="ECO:0000259" key="11">
    <source>
        <dbReference type="PROSITE" id="PS50103"/>
    </source>
</evidence>
<dbReference type="GO" id="GO:0005634">
    <property type="term" value="C:nucleus"/>
    <property type="evidence" value="ECO:0007669"/>
    <property type="project" value="UniProtKB-SubCell"/>
</dbReference>
<evidence type="ECO:0000256" key="9">
    <source>
        <dbReference type="ARBA" id="ARBA00023242"/>
    </source>
</evidence>
<dbReference type="PROSITE" id="PS50103">
    <property type="entry name" value="ZF_C3H1"/>
    <property type="match status" value="4"/>
</dbReference>
<evidence type="ECO:0000256" key="10">
    <source>
        <dbReference type="PROSITE-ProRule" id="PRU00723"/>
    </source>
</evidence>
<dbReference type="Pfam" id="PF14608">
    <property type="entry name" value="zf-CCCH_2"/>
    <property type="match status" value="4"/>
</dbReference>
<feature type="zinc finger region" description="C3H1-type" evidence="10">
    <location>
        <begin position="89"/>
        <end position="116"/>
    </location>
</feature>
<dbReference type="GO" id="GO:0008270">
    <property type="term" value="F:zinc ion binding"/>
    <property type="evidence" value="ECO:0007669"/>
    <property type="project" value="UniProtKB-KW"/>
</dbReference>
<feature type="domain" description="C3H1-type" evidence="11">
    <location>
        <begin position="89"/>
        <end position="116"/>
    </location>
</feature>
<name>A0A183KDM6_9TREM</name>
<feature type="zinc finger region" description="C3H1-type" evidence="10">
    <location>
        <begin position="145"/>
        <end position="169"/>
    </location>
</feature>
<evidence type="ECO:0000313" key="13">
    <source>
        <dbReference type="EMBL" id="VDP51349.1"/>
    </source>
</evidence>
<dbReference type="STRING" id="6186.A0A183KDM6"/>
<gene>
    <name evidence="13" type="ORF">SCUD_LOCUS13118</name>
</gene>
<comment type="subcellular location">
    <subcellularLocation>
        <location evidence="1">Nucleus</location>
    </subcellularLocation>
</comment>
<keyword evidence="4 10" id="KW-0479">Metal-binding</keyword>
<accession>A0A183KDM6</accession>
<evidence type="ECO:0000256" key="6">
    <source>
        <dbReference type="ARBA" id="ARBA00022771"/>
    </source>
</evidence>
<dbReference type="InterPro" id="IPR036855">
    <property type="entry name" value="Znf_CCCH_sf"/>
</dbReference>
<dbReference type="PROSITE" id="PS50158">
    <property type="entry name" value="ZF_CCHC"/>
    <property type="match status" value="1"/>
</dbReference>
<feature type="domain" description="C3H1-type" evidence="11">
    <location>
        <begin position="145"/>
        <end position="169"/>
    </location>
</feature>
<dbReference type="Gene3D" id="4.10.60.10">
    <property type="entry name" value="Zinc finger, CCHC-type"/>
    <property type="match status" value="1"/>
</dbReference>
<dbReference type="GO" id="GO:0003723">
    <property type="term" value="F:RNA binding"/>
    <property type="evidence" value="ECO:0007669"/>
    <property type="project" value="UniProtKB-KW"/>
</dbReference>
<dbReference type="Pfam" id="PF18345">
    <property type="entry name" value="zf_CCCH_4"/>
    <property type="match status" value="1"/>
</dbReference>
<dbReference type="PANTHER" id="PTHR23102:SF24">
    <property type="entry name" value="CLEAVAGE AND POLYADENYLATION SPECIFICITY FACTOR SUBUNIT 4"/>
    <property type="match status" value="1"/>
</dbReference>
<dbReference type="InterPro" id="IPR000571">
    <property type="entry name" value="Znf_CCCH"/>
</dbReference>
<keyword evidence="7 10" id="KW-0862">Zinc</keyword>
<reference evidence="13 14" key="2">
    <citation type="submission" date="2018-11" db="EMBL/GenBank/DDBJ databases">
        <authorList>
            <consortium name="Pathogen Informatics"/>
        </authorList>
    </citation>
    <scope>NUCLEOTIDE SEQUENCE [LARGE SCALE GENOMIC DNA]</scope>
    <source>
        <strain evidence="13">Dakar</strain>
        <strain evidence="14">Dakar, Senegal</strain>
    </source>
</reference>
<evidence type="ECO:0000313" key="14">
    <source>
        <dbReference type="Proteomes" id="UP000279833"/>
    </source>
</evidence>
<proteinExistence type="predicted"/>
<dbReference type="Gene3D" id="3.30.1370.210">
    <property type="match status" value="1"/>
</dbReference>
<dbReference type="InterPro" id="IPR001878">
    <property type="entry name" value="Znf_CCHC"/>
</dbReference>
<dbReference type="SUPFAM" id="SSF57756">
    <property type="entry name" value="Retrovirus zinc finger-like domains"/>
    <property type="match status" value="1"/>
</dbReference>
<feature type="zinc finger region" description="C3H1-type" evidence="10">
    <location>
        <begin position="117"/>
        <end position="144"/>
    </location>
</feature>
<dbReference type="InterPro" id="IPR045348">
    <property type="entry name" value="CPSF4/Yth1"/>
</dbReference>
<feature type="domain" description="C3H1-type" evidence="11">
    <location>
        <begin position="117"/>
        <end position="144"/>
    </location>
</feature>
<protein>
    <recommendedName>
        <fullName evidence="2">Cleavage and polyadenylation specificity factor subunit 4</fullName>
    </recommendedName>
</protein>
<evidence type="ECO:0000256" key="8">
    <source>
        <dbReference type="ARBA" id="ARBA00022884"/>
    </source>
</evidence>
<reference evidence="15" key="1">
    <citation type="submission" date="2016-06" db="UniProtKB">
        <authorList>
            <consortium name="WormBaseParasite"/>
        </authorList>
    </citation>
    <scope>IDENTIFICATION</scope>
</reference>
<dbReference type="SMART" id="SM00356">
    <property type="entry name" value="ZnF_C3H1"/>
    <property type="match status" value="5"/>
</dbReference>
<keyword evidence="6 10" id="KW-0863">Zinc-finger</keyword>
<dbReference type="Pfam" id="PF00098">
    <property type="entry name" value="zf-CCHC"/>
    <property type="match status" value="1"/>
</dbReference>
<keyword evidence="8" id="KW-0694">RNA-binding</keyword>
<feature type="domain" description="CCHC-type" evidence="12">
    <location>
        <begin position="298"/>
        <end position="311"/>
    </location>
</feature>
<dbReference type="AlphaFoldDB" id="A0A183KDM6"/>
<dbReference type="PANTHER" id="PTHR23102">
    <property type="entry name" value="CLEAVAGE AND POLYADENYLATION SPECIFICITY FACTOR SUBUNIT 4-RELATED"/>
    <property type="match status" value="1"/>
</dbReference>
<keyword evidence="14" id="KW-1185">Reference proteome</keyword>
<evidence type="ECO:0000256" key="3">
    <source>
        <dbReference type="ARBA" id="ARBA00022664"/>
    </source>
</evidence>
<keyword evidence="5" id="KW-0677">Repeat</keyword>
<dbReference type="FunFam" id="4.10.1000.10:FF:000005">
    <property type="entry name" value="cleavage and polyadenylation specificity factor subunit 4"/>
    <property type="match status" value="1"/>
</dbReference>
<evidence type="ECO:0000256" key="4">
    <source>
        <dbReference type="ARBA" id="ARBA00022723"/>
    </source>
</evidence>
<dbReference type="GO" id="GO:0006397">
    <property type="term" value="P:mRNA processing"/>
    <property type="evidence" value="ECO:0007669"/>
    <property type="project" value="UniProtKB-KW"/>
</dbReference>
<sequence>MERRREMQSHGSRPCTPLFWNHGFLTPLGEPSVSINPVKALDIRFSSSQFRKQHPVREKAVKSGAGVCRFFIINQCPLNNLCPLRHIKADRTVVCKHWLRGLCKKGDDCEFLHEYDMTKMPECYFFSKFGECMNKECPFLHIDPASKVQDCPWYDRGFCRNGPLCRNRHVRRVACKNYINGFCPKGRECKYAHPIWWPLPGSDQDTQKSRWICHYCNERGHKIQFCLKLSPEERLRLQEQQRMQNISTGGAALPQQGVNPGSRFVSERLKFGGLMGTSQAAPTGPRQGPQKPLDEVTCFKCGEKGHYANRCNKGYLAFLSKVSLQPHEMESARG</sequence>
<evidence type="ECO:0000256" key="2">
    <source>
        <dbReference type="ARBA" id="ARBA00016264"/>
    </source>
</evidence>
<dbReference type="SMART" id="SM00343">
    <property type="entry name" value="ZnF_C2HC"/>
    <property type="match status" value="2"/>
</dbReference>
<dbReference type="InterPro" id="IPR036875">
    <property type="entry name" value="Znf_CCHC_sf"/>
</dbReference>
<evidence type="ECO:0000313" key="15">
    <source>
        <dbReference type="WBParaSite" id="SCUD_0001312101-mRNA-1"/>
    </source>
</evidence>
<dbReference type="Proteomes" id="UP000279833">
    <property type="component" value="Unassembled WGS sequence"/>
</dbReference>